<dbReference type="Proteomes" id="UP000232722">
    <property type="component" value="Unassembled WGS sequence"/>
</dbReference>
<gene>
    <name evidence="5" type="ORF">RhiirA5_447101</name>
</gene>
<evidence type="ECO:0000256" key="3">
    <source>
        <dbReference type="ARBA" id="ARBA00022833"/>
    </source>
</evidence>
<reference evidence="5 6" key="2">
    <citation type="submission" date="2017-09" db="EMBL/GenBank/DDBJ databases">
        <title>Extensive intraspecific genome diversity in a model arbuscular mycorrhizal fungus.</title>
        <authorList>
            <person name="Chen E.C."/>
            <person name="Morin E."/>
            <person name="Beaudet D."/>
            <person name="Noel J."/>
            <person name="Ndikumana S."/>
            <person name="Charron P."/>
            <person name="St-Onge C."/>
            <person name="Giorgi J."/>
            <person name="Grigoriev I.V."/>
            <person name="Roux C."/>
            <person name="Martin F.M."/>
            <person name="Corradi N."/>
        </authorList>
    </citation>
    <scope>NUCLEOTIDE SEQUENCE [LARGE SCALE GENOMIC DNA]</scope>
    <source>
        <strain evidence="5 6">A5</strain>
    </source>
</reference>
<evidence type="ECO:0000313" key="6">
    <source>
        <dbReference type="Proteomes" id="UP000232722"/>
    </source>
</evidence>
<accession>A0A2N0NBC4</accession>
<feature type="domain" description="BED-type" evidence="4">
    <location>
        <begin position="17"/>
        <end position="59"/>
    </location>
</feature>
<dbReference type="SMART" id="SM00614">
    <property type="entry name" value="ZnF_BED"/>
    <property type="match status" value="1"/>
</dbReference>
<protein>
    <recommendedName>
        <fullName evidence="4">BED-type domain-containing protein</fullName>
    </recommendedName>
</protein>
<comment type="caution">
    <text evidence="5">The sequence shown here is derived from an EMBL/GenBank/DDBJ whole genome shotgun (WGS) entry which is preliminary data.</text>
</comment>
<dbReference type="AlphaFoldDB" id="A0A2N0NBC4"/>
<reference evidence="5 6" key="1">
    <citation type="submission" date="2016-04" db="EMBL/GenBank/DDBJ databases">
        <title>Genome analyses suggest a sexual origin of heterokaryosis in a supposedly ancient asexual fungus.</title>
        <authorList>
            <person name="Ropars J."/>
            <person name="Sedzielewska K."/>
            <person name="Noel J."/>
            <person name="Charron P."/>
            <person name="Farinelli L."/>
            <person name="Marton T."/>
            <person name="Kruger M."/>
            <person name="Pelin A."/>
            <person name="Brachmann A."/>
            <person name="Corradi N."/>
        </authorList>
    </citation>
    <scope>NUCLEOTIDE SEQUENCE [LARGE SCALE GENOMIC DNA]</scope>
    <source>
        <strain evidence="5 6">A5</strain>
    </source>
</reference>
<keyword evidence="3" id="KW-0862">Zinc</keyword>
<evidence type="ECO:0000256" key="1">
    <source>
        <dbReference type="ARBA" id="ARBA00022723"/>
    </source>
</evidence>
<dbReference type="SUPFAM" id="SSF57667">
    <property type="entry name" value="beta-beta-alpha zinc fingers"/>
    <property type="match status" value="1"/>
</dbReference>
<dbReference type="InterPro" id="IPR003656">
    <property type="entry name" value="Znf_BED"/>
</dbReference>
<dbReference type="Pfam" id="PF02892">
    <property type="entry name" value="zf-BED"/>
    <property type="match status" value="1"/>
</dbReference>
<dbReference type="GO" id="GO:0008270">
    <property type="term" value="F:zinc ion binding"/>
    <property type="evidence" value="ECO:0007669"/>
    <property type="project" value="UniProtKB-KW"/>
</dbReference>
<organism evidence="5 6">
    <name type="scientific">Rhizophagus irregularis</name>
    <dbReference type="NCBI Taxonomy" id="588596"/>
    <lineage>
        <taxon>Eukaryota</taxon>
        <taxon>Fungi</taxon>
        <taxon>Fungi incertae sedis</taxon>
        <taxon>Mucoromycota</taxon>
        <taxon>Glomeromycotina</taxon>
        <taxon>Glomeromycetes</taxon>
        <taxon>Glomerales</taxon>
        <taxon>Glomeraceae</taxon>
        <taxon>Rhizophagus</taxon>
    </lineage>
</organism>
<dbReference type="GO" id="GO:0003677">
    <property type="term" value="F:DNA binding"/>
    <property type="evidence" value="ECO:0007669"/>
    <property type="project" value="InterPro"/>
</dbReference>
<evidence type="ECO:0000259" key="4">
    <source>
        <dbReference type="Pfam" id="PF02892"/>
    </source>
</evidence>
<dbReference type="InterPro" id="IPR036236">
    <property type="entry name" value="Znf_C2H2_sf"/>
</dbReference>
<proteinExistence type="predicted"/>
<keyword evidence="2" id="KW-0863">Zinc-finger</keyword>
<evidence type="ECO:0000256" key="2">
    <source>
        <dbReference type="ARBA" id="ARBA00022771"/>
    </source>
</evidence>
<evidence type="ECO:0000313" key="5">
    <source>
        <dbReference type="EMBL" id="PKB91884.1"/>
    </source>
</evidence>
<dbReference type="EMBL" id="LLXJ01013350">
    <property type="protein sequence ID" value="PKB91884.1"/>
    <property type="molecule type" value="Genomic_DNA"/>
</dbReference>
<keyword evidence="1" id="KW-0479">Metal-binding</keyword>
<sequence>MSDSLGESASSSTRTYSSVWSYFTLVKNDEKVQCNYYGMMYKRIGGNTINLHKYMQRKHFSKIKTEVENGEIDKFIKKELPHYTQ</sequence>
<name>A0A2N0NBC4_9GLOM</name>